<keyword evidence="4 10" id="KW-1003">Cell membrane</keyword>
<protein>
    <recommendedName>
        <fullName evidence="3 10">Cell division protein FtsX</fullName>
    </recommendedName>
</protein>
<keyword evidence="6 11" id="KW-0812">Transmembrane</keyword>
<dbReference type="Proteomes" id="UP000051612">
    <property type="component" value="Unassembled WGS sequence"/>
</dbReference>
<dbReference type="InterPro" id="IPR058204">
    <property type="entry name" value="FtsX_firmicutes-type"/>
</dbReference>
<comment type="function">
    <text evidence="10">Part of the ABC transporter FtsEX involved in asymmetric cellular division facilitating the initiation of sporulation.</text>
</comment>
<feature type="transmembrane region" description="Helical" evidence="11">
    <location>
        <begin position="223"/>
        <end position="245"/>
    </location>
</feature>
<dbReference type="Gene3D" id="3.30.70.3040">
    <property type="match status" value="1"/>
</dbReference>
<feature type="transmembrane region" description="Helical" evidence="11">
    <location>
        <begin position="170"/>
        <end position="190"/>
    </location>
</feature>
<organism evidence="14 15">
    <name type="scientific">Ligilactobacillus murinus DSM 20452 = NBRC 14221</name>
    <dbReference type="NCBI Taxonomy" id="1423772"/>
    <lineage>
        <taxon>Bacteria</taxon>
        <taxon>Bacillati</taxon>
        <taxon>Bacillota</taxon>
        <taxon>Bacilli</taxon>
        <taxon>Lactobacillales</taxon>
        <taxon>Lactobacillaceae</taxon>
        <taxon>Ligilactobacillus</taxon>
    </lineage>
</organism>
<dbReference type="PANTHER" id="PTHR47755:SF1">
    <property type="entry name" value="CELL DIVISION PROTEIN FTSX"/>
    <property type="match status" value="1"/>
</dbReference>
<evidence type="ECO:0000256" key="11">
    <source>
        <dbReference type="SAM" id="Phobius"/>
    </source>
</evidence>
<evidence type="ECO:0000256" key="9">
    <source>
        <dbReference type="ARBA" id="ARBA00023306"/>
    </source>
</evidence>
<proteinExistence type="inferred from homology"/>
<reference evidence="14 15" key="1">
    <citation type="journal article" date="2015" name="Genome Announc.">
        <title>Expanding the biotechnology potential of lactobacilli through comparative genomics of 213 strains and associated genera.</title>
        <authorList>
            <person name="Sun Z."/>
            <person name="Harris H.M."/>
            <person name="McCann A."/>
            <person name="Guo C."/>
            <person name="Argimon S."/>
            <person name="Zhang W."/>
            <person name="Yang X."/>
            <person name="Jeffery I.B."/>
            <person name="Cooney J.C."/>
            <person name="Kagawa T.F."/>
            <person name="Liu W."/>
            <person name="Song Y."/>
            <person name="Salvetti E."/>
            <person name="Wrobel A."/>
            <person name="Rasinkangas P."/>
            <person name="Parkhill J."/>
            <person name="Rea M.C."/>
            <person name="O'Sullivan O."/>
            <person name="Ritari J."/>
            <person name="Douillard F.P."/>
            <person name="Paul Ross R."/>
            <person name="Yang R."/>
            <person name="Briner A.E."/>
            <person name="Felis G.E."/>
            <person name="de Vos W.M."/>
            <person name="Barrangou R."/>
            <person name="Klaenhammer T.R."/>
            <person name="Caufield P.W."/>
            <person name="Cui Y."/>
            <person name="Zhang H."/>
            <person name="O'Toole P.W."/>
        </authorList>
    </citation>
    <scope>NUCLEOTIDE SEQUENCE [LARGE SCALE GENOMIC DNA]</scope>
    <source>
        <strain evidence="14 15">DSM 20452</strain>
    </source>
</reference>
<keyword evidence="7 11" id="KW-1133">Transmembrane helix</keyword>
<dbReference type="InterPro" id="IPR040690">
    <property type="entry name" value="FtsX_ECD"/>
</dbReference>
<dbReference type="RefSeq" id="WP_056959859.1">
    <property type="nucleotide sequence ID" value="NZ_AYYN01000152.1"/>
</dbReference>
<comment type="similarity">
    <text evidence="2 10">Belongs to the ABC-4 integral membrane protein family. FtsX subfamily.</text>
</comment>
<dbReference type="Pfam" id="PF18075">
    <property type="entry name" value="FtsX_ECD"/>
    <property type="match status" value="1"/>
</dbReference>
<dbReference type="PATRIC" id="fig|1423772.3.peg.1246"/>
<dbReference type="PIRSF" id="PIRSF003097">
    <property type="entry name" value="FtsX"/>
    <property type="match status" value="1"/>
</dbReference>
<evidence type="ECO:0000256" key="6">
    <source>
        <dbReference type="ARBA" id="ARBA00022692"/>
    </source>
</evidence>
<evidence type="ECO:0000313" key="15">
    <source>
        <dbReference type="Proteomes" id="UP000051612"/>
    </source>
</evidence>
<feature type="domain" description="FtsX extracellular" evidence="13">
    <location>
        <begin position="59"/>
        <end position="148"/>
    </location>
</feature>
<feature type="transmembrane region" description="Helical" evidence="11">
    <location>
        <begin position="21"/>
        <end position="46"/>
    </location>
</feature>
<sequence>MKTVTLKRHLKESLKSLKRNGWMSVAAVSAVTVTLILVGVLLSILLNINKIAHDVENDVQVRVVIDRDATKEQQAQLKAKLQKIDGVQKISFSSRKNELNNVVGTYGKEFQLFKGDDNPLYDIFIVDTNSPAETISVAKKAKKLQYVYDTRYGGASAKKLFKAVAAIQRWGLVISLLLLFVAVFLISNTIRITILSRSNEIAIMRLVGATNSYIRWPFILEGAWTGFLGAILPIVLVDVAYLWLYGVMSGSMASTGYQLLTPGTFLWQIDLLLAAIGIIIGALGSGLSMSRFLKI</sequence>
<accession>A0A0R2B0T0</accession>
<keyword evidence="5 10" id="KW-0132">Cell division</keyword>
<evidence type="ECO:0000313" key="14">
    <source>
        <dbReference type="EMBL" id="KRM73134.1"/>
    </source>
</evidence>
<comment type="subcellular location">
    <subcellularLocation>
        <location evidence="1">Cell membrane</location>
        <topology evidence="1">Multi-pass membrane protein</topology>
    </subcellularLocation>
</comment>
<dbReference type="AlphaFoldDB" id="A0A0R2B0T0"/>
<dbReference type="PANTHER" id="PTHR47755">
    <property type="entry name" value="CELL DIVISION PROTEIN FTSX"/>
    <property type="match status" value="1"/>
</dbReference>
<evidence type="ECO:0000256" key="5">
    <source>
        <dbReference type="ARBA" id="ARBA00022618"/>
    </source>
</evidence>
<gene>
    <name evidence="14" type="ORF">FC48_GL001159</name>
</gene>
<evidence type="ECO:0000256" key="2">
    <source>
        <dbReference type="ARBA" id="ARBA00007379"/>
    </source>
</evidence>
<dbReference type="InterPro" id="IPR004513">
    <property type="entry name" value="FtsX"/>
</dbReference>
<comment type="caution">
    <text evidence="14">The sequence shown here is derived from an EMBL/GenBank/DDBJ whole genome shotgun (WGS) entry which is preliminary data.</text>
</comment>
<evidence type="ECO:0000259" key="12">
    <source>
        <dbReference type="Pfam" id="PF02687"/>
    </source>
</evidence>
<dbReference type="Pfam" id="PF02687">
    <property type="entry name" value="FtsX"/>
    <property type="match status" value="1"/>
</dbReference>
<evidence type="ECO:0000256" key="7">
    <source>
        <dbReference type="ARBA" id="ARBA00022989"/>
    </source>
</evidence>
<dbReference type="EMBL" id="AYYN01000152">
    <property type="protein sequence ID" value="KRM73134.1"/>
    <property type="molecule type" value="Genomic_DNA"/>
</dbReference>
<evidence type="ECO:0000259" key="13">
    <source>
        <dbReference type="Pfam" id="PF18075"/>
    </source>
</evidence>
<evidence type="ECO:0000256" key="1">
    <source>
        <dbReference type="ARBA" id="ARBA00004651"/>
    </source>
</evidence>
<feature type="domain" description="ABC3 transporter permease C-terminal" evidence="12">
    <location>
        <begin position="173"/>
        <end position="294"/>
    </location>
</feature>
<dbReference type="NCBIfam" id="NF038347">
    <property type="entry name" value="FtsX_Gpos"/>
    <property type="match status" value="1"/>
</dbReference>
<evidence type="ECO:0000256" key="8">
    <source>
        <dbReference type="ARBA" id="ARBA00023136"/>
    </source>
</evidence>
<dbReference type="InterPro" id="IPR003838">
    <property type="entry name" value="ABC3_permease_C"/>
</dbReference>
<evidence type="ECO:0000256" key="3">
    <source>
        <dbReference type="ARBA" id="ARBA00021907"/>
    </source>
</evidence>
<evidence type="ECO:0000256" key="10">
    <source>
        <dbReference type="PIRNR" id="PIRNR003097"/>
    </source>
</evidence>
<keyword evidence="9 10" id="KW-0131">Cell cycle</keyword>
<feature type="transmembrane region" description="Helical" evidence="11">
    <location>
        <begin position="265"/>
        <end position="287"/>
    </location>
</feature>
<keyword evidence="8 10" id="KW-0472">Membrane</keyword>
<evidence type="ECO:0000256" key="4">
    <source>
        <dbReference type="ARBA" id="ARBA00022475"/>
    </source>
</evidence>
<name>A0A0R2B0T0_9LACO</name>
<dbReference type="GO" id="GO:0005886">
    <property type="term" value="C:plasma membrane"/>
    <property type="evidence" value="ECO:0007669"/>
    <property type="project" value="UniProtKB-SubCell"/>
</dbReference>
<dbReference type="GO" id="GO:0051301">
    <property type="term" value="P:cell division"/>
    <property type="evidence" value="ECO:0007669"/>
    <property type="project" value="UniProtKB-KW"/>
</dbReference>